<gene>
    <name evidence="16" type="primary">lifO</name>
    <name evidence="18" type="ORF">T9A_01929</name>
</gene>
<dbReference type="SUPFAM" id="SSF158855">
    <property type="entry name" value="Lipase chaperone-like"/>
    <property type="match status" value="1"/>
</dbReference>
<accession>A0ABR4WCB0</accession>
<evidence type="ECO:0000256" key="12">
    <source>
        <dbReference type="ARBA" id="ARBA00023186"/>
    </source>
</evidence>
<organism evidence="18 19">
    <name type="scientific">Alcanivorax jadensis T9</name>
    <dbReference type="NCBI Taxonomy" id="1177181"/>
    <lineage>
        <taxon>Bacteria</taxon>
        <taxon>Pseudomonadati</taxon>
        <taxon>Pseudomonadota</taxon>
        <taxon>Gammaproteobacteria</taxon>
        <taxon>Oceanospirillales</taxon>
        <taxon>Alcanivoracaceae</taxon>
        <taxon>Alcanivorax</taxon>
    </lineage>
</organism>
<keyword evidence="19" id="KW-1185">Reference proteome</keyword>
<evidence type="ECO:0000256" key="11">
    <source>
        <dbReference type="ARBA" id="ARBA00023136"/>
    </source>
</evidence>
<keyword evidence="5 16" id="KW-1003">Cell membrane</keyword>
<protein>
    <recommendedName>
        <fullName evidence="4 16">Lipase chaperone</fullName>
    </recommendedName>
    <alternativeName>
        <fullName evidence="16">Lipase activator protein</fullName>
    </alternativeName>
    <alternativeName>
        <fullName evidence="15 16">Lipase foldase</fullName>
    </alternativeName>
    <alternativeName>
        <fullName evidence="13 16">Lipase helper protein</fullName>
    </alternativeName>
    <alternativeName>
        <fullName evidence="14 16">Lipase modulator</fullName>
    </alternativeName>
</protein>
<dbReference type="Proteomes" id="UP000029443">
    <property type="component" value="Unassembled WGS sequence"/>
</dbReference>
<keyword evidence="7 16" id="KW-0812">Transmembrane</keyword>
<evidence type="ECO:0000256" key="16">
    <source>
        <dbReference type="HAMAP-Rule" id="MF_00790"/>
    </source>
</evidence>
<evidence type="ECO:0000256" key="13">
    <source>
        <dbReference type="ARBA" id="ARBA00030948"/>
    </source>
</evidence>
<dbReference type="RefSeq" id="WP_035247702.1">
    <property type="nucleotide sequence ID" value="NZ_ARXU01000006.1"/>
</dbReference>
<evidence type="ECO:0000313" key="19">
    <source>
        <dbReference type="Proteomes" id="UP000029443"/>
    </source>
</evidence>
<evidence type="ECO:0000256" key="2">
    <source>
        <dbReference type="ARBA" id="ARBA00004383"/>
    </source>
</evidence>
<evidence type="ECO:0000256" key="17">
    <source>
        <dbReference type="SAM" id="Coils"/>
    </source>
</evidence>
<comment type="similarity">
    <text evidence="3 16">Belongs to the lipase chaperone family.</text>
</comment>
<evidence type="ECO:0000256" key="15">
    <source>
        <dbReference type="ARBA" id="ARBA00033028"/>
    </source>
</evidence>
<evidence type="ECO:0000256" key="3">
    <source>
        <dbReference type="ARBA" id="ARBA00010358"/>
    </source>
</evidence>
<comment type="caution">
    <text evidence="18">The sequence shown here is derived from an EMBL/GenBank/DDBJ whole genome shotgun (WGS) entry which is preliminary data.</text>
</comment>
<keyword evidence="8 16" id="KW-0442">Lipid degradation</keyword>
<evidence type="ECO:0000256" key="8">
    <source>
        <dbReference type="ARBA" id="ARBA00022963"/>
    </source>
</evidence>
<feature type="coiled-coil region" evidence="17">
    <location>
        <begin position="276"/>
        <end position="303"/>
    </location>
</feature>
<evidence type="ECO:0000256" key="10">
    <source>
        <dbReference type="ARBA" id="ARBA00023098"/>
    </source>
</evidence>
<sequence length="341" mass="38817">MEKRYLVGVLLLLSMAAVLIWGIPGASDRNSPPDSTADTDRTRLEEPVEAELTGSTRYDYYRQRAQALGPAPASLVGTQVDGNLRVTADGDLLINPAIRQVFDYFLTALGEESLDDIQARLAGHLAEQLPPQAAQQAWALYEQYMGLRQAMEQLPEHDGSVTAMRAAIRQRHDMQQAYLGPEVADAFYGLDMTYDRYMIERQALLENEGLSAAQRDRQLSNLEQNLPPGMQQMLYDTRAPVWLEQRTQTLREQGASDAEIRALREQTFGTQAVARFEALEQQRQDWQTRYEDYREQRQQLISSGLSHTDQQVALARLQQQLFEDKELTRVQALDRINTQTR</sequence>
<keyword evidence="9 16" id="KW-1133">Transmembrane helix</keyword>
<dbReference type="Pfam" id="PF03280">
    <property type="entry name" value="Lipase_chap"/>
    <property type="match status" value="1"/>
</dbReference>
<name>A0ABR4WCB0_9GAMM</name>
<reference evidence="18 19" key="1">
    <citation type="submission" date="2012-09" db="EMBL/GenBank/DDBJ databases">
        <title>Genome Sequence of alkane-degrading Bacterium Alcanivorax jadensis T9.</title>
        <authorList>
            <person name="Lai Q."/>
            <person name="Shao Z."/>
        </authorList>
    </citation>
    <scope>NUCLEOTIDE SEQUENCE [LARGE SCALE GENOMIC DNA]</scope>
    <source>
        <strain evidence="18 19">T9</strain>
    </source>
</reference>
<evidence type="ECO:0000256" key="5">
    <source>
        <dbReference type="ARBA" id="ARBA00022475"/>
    </source>
</evidence>
<keyword evidence="12 16" id="KW-0143">Chaperone</keyword>
<dbReference type="InterPro" id="IPR004961">
    <property type="entry name" value="Lipase_chaperone"/>
</dbReference>
<keyword evidence="17" id="KW-0175">Coiled coil</keyword>
<evidence type="ECO:0000256" key="4">
    <source>
        <dbReference type="ARBA" id="ARBA00019692"/>
    </source>
</evidence>
<keyword evidence="10 16" id="KW-0443">Lipid metabolism</keyword>
<keyword evidence="11 16" id="KW-0472">Membrane</keyword>
<keyword evidence="6 16" id="KW-0997">Cell inner membrane</keyword>
<evidence type="ECO:0000256" key="9">
    <source>
        <dbReference type="ARBA" id="ARBA00022989"/>
    </source>
</evidence>
<evidence type="ECO:0000256" key="14">
    <source>
        <dbReference type="ARBA" id="ARBA00031542"/>
    </source>
</evidence>
<evidence type="ECO:0000256" key="7">
    <source>
        <dbReference type="ARBA" id="ARBA00022692"/>
    </source>
</evidence>
<evidence type="ECO:0000256" key="6">
    <source>
        <dbReference type="ARBA" id="ARBA00022519"/>
    </source>
</evidence>
<evidence type="ECO:0000313" key="18">
    <source>
        <dbReference type="EMBL" id="KGD61069.1"/>
    </source>
</evidence>
<proteinExistence type="inferred from homology"/>
<comment type="function">
    <text evidence="1 16">May be involved in the folding of the extracellular lipase during its passage through the periplasm.</text>
</comment>
<comment type="subcellular location">
    <subcellularLocation>
        <location evidence="2">Cell inner membrane</location>
        <topology evidence="2">Single-pass membrane protein</topology>
        <orientation evidence="2">Periplasmic side</orientation>
    </subcellularLocation>
</comment>
<dbReference type="EMBL" id="ARXU01000006">
    <property type="protein sequence ID" value="KGD61069.1"/>
    <property type="molecule type" value="Genomic_DNA"/>
</dbReference>
<dbReference type="HAMAP" id="MF_00790">
    <property type="entry name" value="Lipase_chap"/>
    <property type="match status" value="1"/>
</dbReference>
<evidence type="ECO:0000256" key="1">
    <source>
        <dbReference type="ARBA" id="ARBA00003280"/>
    </source>
</evidence>